<dbReference type="GO" id="GO:0008061">
    <property type="term" value="F:chitin binding"/>
    <property type="evidence" value="ECO:0007669"/>
    <property type="project" value="UniProtKB-UniRule"/>
</dbReference>
<feature type="signal peptide" evidence="9">
    <location>
        <begin position="1"/>
        <end position="17"/>
    </location>
</feature>
<dbReference type="EMBL" id="QAPG01000025">
    <property type="protein sequence ID" value="TDZ37263.1"/>
    <property type="molecule type" value="Genomic_DNA"/>
</dbReference>
<feature type="domain" description="NodB homology" evidence="11">
    <location>
        <begin position="69"/>
        <end position="253"/>
    </location>
</feature>
<dbReference type="Gene3D" id="3.30.60.10">
    <property type="entry name" value="Endochitinase-like"/>
    <property type="match status" value="1"/>
</dbReference>
<dbReference type="AlphaFoldDB" id="A0A4R8QS92"/>
<evidence type="ECO:0000259" key="10">
    <source>
        <dbReference type="PROSITE" id="PS50941"/>
    </source>
</evidence>
<dbReference type="Proteomes" id="UP000295083">
    <property type="component" value="Unassembled WGS sequence"/>
</dbReference>
<keyword evidence="13" id="KW-1185">Reference proteome</keyword>
<accession>A0A4R8QS92</accession>
<feature type="chain" id="PRO_5020559232" evidence="9">
    <location>
        <begin position="18"/>
        <end position="348"/>
    </location>
</feature>
<gene>
    <name evidence="12" type="ORF">C8035_v007352</name>
</gene>
<keyword evidence="2 8" id="KW-0147">Chitin-binding</keyword>
<dbReference type="InterPro" id="IPR036861">
    <property type="entry name" value="Endochitinase-like_sf"/>
</dbReference>
<dbReference type="PANTHER" id="PTHR46471">
    <property type="entry name" value="CHITIN DEACETYLASE"/>
    <property type="match status" value="1"/>
</dbReference>
<keyword evidence="8" id="KW-1015">Disulfide bond</keyword>
<dbReference type="PROSITE" id="PS50941">
    <property type="entry name" value="CHIT_BIND_I_2"/>
    <property type="match status" value="1"/>
</dbReference>
<keyword evidence="3" id="KW-0479">Metal-binding</keyword>
<dbReference type="InterPro" id="IPR002509">
    <property type="entry name" value="NODB_dom"/>
</dbReference>
<organism evidence="12 13">
    <name type="scientific">Colletotrichum spinosum</name>
    <dbReference type="NCBI Taxonomy" id="1347390"/>
    <lineage>
        <taxon>Eukaryota</taxon>
        <taxon>Fungi</taxon>
        <taxon>Dikarya</taxon>
        <taxon>Ascomycota</taxon>
        <taxon>Pezizomycotina</taxon>
        <taxon>Sordariomycetes</taxon>
        <taxon>Hypocreomycetidae</taxon>
        <taxon>Glomerellales</taxon>
        <taxon>Glomerellaceae</taxon>
        <taxon>Colletotrichum</taxon>
        <taxon>Colletotrichum orbiculare species complex</taxon>
    </lineage>
</organism>
<dbReference type="SUPFAM" id="SSF88713">
    <property type="entry name" value="Glycoside hydrolase/deacetylase"/>
    <property type="match status" value="1"/>
</dbReference>
<dbReference type="CDD" id="cd10951">
    <property type="entry name" value="CE4_ClCDA_like"/>
    <property type="match status" value="1"/>
</dbReference>
<evidence type="ECO:0000259" key="11">
    <source>
        <dbReference type="PROSITE" id="PS51677"/>
    </source>
</evidence>
<evidence type="ECO:0000256" key="2">
    <source>
        <dbReference type="ARBA" id="ARBA00022669"/>
    </source>
</evidence>
<evidence type="ECO:0000256" key="4">
    <source>
        <dbReference type="ARBA" id="ARBA00022729"/>
    </source>
</evidence>
<evidence type="ECO:0000256" key="9">
    <source>
        <dbReference type="SAM" id="SignalP"/>
    </source>
</evidence>
<dbReference type="GO" id="GO:0046872">
    <property type="term" value="F:metal ion binding"/>
    <property type="evidence" value="ECO:0007669"/>
    <property type="project" value="UniProtKB-KW"/>
</dbReference>
<dbReference type="SUPFAM" id="SSF57016">
    <property type="entry name" value="Plant lectins/antimicrobial peptides"/>
    <property type="match status" value="1"/>
</dbReference>
<keyword evidence="5" id="KW-0378">Hydrolase</keyword>
<evidence type="ECO:0000256" key="3">
    <source>
        <dbReference type="ARBA" id="ARBA00022723"/>
    </source>
</evidence>
<feature type="domain" description="Chitin-binding type-1" evidence="10">
    <location>
        <begin position="299"/>
        <end position="343"/>
    </location>
</feature>
<keyword evidence="4 9" id="KW-0732">Signal</keyword>
<evidence type="ECO:0000256" key="5">
    <source>
        <dbReference type="ARBA" id="ARBA00022801"/>
    </source>
</evidence>
<protein>
    <submittedName>
        <fullName evidence="12">Chitin deacetylase</fullName>
    </submittedName>
</protein>
<dbReference type="PANTHER" id="PTHR46471:SF9">
    <property type="entry name" value="CHITIN DEACETYLASE"/>
    <property type="match status" value="1"/>
</dbReference>
<dbReference type="Gene3D" id="3.20.20.370">
    <property type="entry name" value="Glycoside hydrolase/deacetylase"/>
    <property type="match status" value="1"/>
</dbReference>
<evidence type="ECO:0000256" key="1">
    <source>
        <dbReference type="ARBA" id="ARBA00001941"/>
    </source>
</evidence>
<reference evidence="12 13" key="1">
    <citation type="submission" date="2018-11" db="EMBL/GenBank/DDBJ databases">
        <title>Genome sequence and assembly of Colletotrichum spinosum.</title>
        <authorList>
            <person name="Gan P."/>
            <person name="Shirasu K."/>
        </authorList>
    </citation>
    <scope>NUCLEOTIDE SEQUENCE [LARGE SCALE GENOMIC DNA]</scope>
    <source>
        <strain evidence="12 13">CBS 515.97</strain>
    </source>
</reference>
<feature type="disulfide bond" evidence="8">
    <location>
        <begin position="310"/>
        <end position="322"/>
    </location>
</feature>
<comment type="caution">
    <text evidence="12">The sequence shown here is derived from an EMBL/GenBank/DDBJ whole genome shotgun (WGS) entry which is preliminary data.</text>
</comment>
<dbReference type="GO" id="GO:0016810">
    <property type="term" value="F:hydrolase activity, acting on carbon-nitrogen (but not peptide) bonds"/>
    <property type="evidence" value="ECO:0007669"/>
    <property type="project" value="InterPro"/>
</dbReference>
<comment type="cofactor">
    <cofactor evidence="1">
        <name>Co(2+)</name>
        <dbReference type="ChEBI" id="CHEBI:48828"/>
    </cofactor>
</comment>
<name>A0A4R8QS92_9PEZI</name>
<comment type="caution">
    <text evidence="8">Lacks conserved residue(s) required for the propagation of feature annotation.</text>
</comment>
<dbReference type="Pfam" id="PF01522">
    <property type="entry name" value="Polysacc_deac_1"/>
    <property type="match status" value="1"/>
</dbReference>
<feature type="disulfide bond" evidence="8">
    <location>
        <begin position="315"/>
        <end position="329"/>
    </location>
</feature>
<dbReference type="CDD" id="cd11618">
    <property type="entry name" value="ChtBD1_1"/>
    <property type="match status" value="1"/>
</dbReference>
<keyword evidence="6" id="KW-0119">Carbohydrate metabolism</keyword>
<evidence type="ECO:0000256" key="6">
    <source>
        <dbReference type="ARBA" id="ARBA00023277"/>
    </source>
</evidence>
<dbReference type="PROSITE" id="PS51677">
    <property type="entry name" value="NODB"/>
    <property type="match status" value="1"/>
</dbReference>
<keyword evidence="7" id="KW-0170">Cobalt</keyword>
<evidence type="ECO:0000256" key="7">
    <source>
        <dbReference type="ARBA" id="ARBA00023285"/>
    </source>
</evidence>
<dbReference type="InterPro" id="IPR011330">
    <property type="entry name" value="Glyco_hydro/deAcase_b/a-brl"/>
</dbReference>
<sequence length="348" mass="37942">MRSRAFATFFLVAGAHSSPHGIRNYYNATDINGNDTVTPSTTGSTTPLPIEPVSKIPYGVPISSCTTEGVFALTFDDGPYQFTDHILDLLAEAGAKATFFVNGQNHANIFDNQDIVKRIINDGHQLASHTWRHLTLSNELDDMVIAEMIRLEDALIKIVGKYPTYMRFPFFASSADNLKTMEALQYHVIHADVDSKDWDNASPIGNMKAVDIFQREVEAGGTLALAHDVYENTAMKLVPEFLRIIKEKNLKLVTVGECLGDPEANWYRTKRTYTPTPTAGADRVHITSTAVPNGPVSPDGACGGDKGYVCQPGYCCNNIGYCGKTESFCNPKGCNPLFGVCGVIGTSD</sequence>
<evidence type="ECO:0000256" key="8">
    <source>
        <dbReference type="PROSITE-ProRule" id="PRU00261"/>
    </source>
</evidence>
<dbReference type="InterPro" id="IPR001002">
    <property type="entry name" value="Chitin-bd_1"/>
</dbReference>
<evidence type="ECO:0000313" key="12">
    <source>
        <dbReference type="EMBL" id="TDZ37263.1"/>
    </source>
</evidence>
<dbReference type="GO" id="GO:0005975">
    <property type="term" value="P:carbohydrate metabolic process"/>
    <property type="evidence" value="ECO:0007669"/>
    <property type="project" value="InterPro"/>
</dbReference>
<proteinExistence type="predicted"/>
<evidence type="ECO:0000313" key="13">
    <source>
        <dbReference type="Proteomes" id="UP000295083"/>
    </source>
</evidence>